<sequence>METFSPKDKVVDIIKEYPTTRILFDEVSHFDDTASVEDFCFKNSIDIFSFWNKLSKEMRIQTEDKLRLDSIAEQQMREEKILADRDLERYKRTHRNLFCEETKYMPKRRNVFVSFLSSF</sequence>
<protein>
    <submittedName>
        <fullName evidence="1">Uncharacterized protein</fullName>
    </submittedName>
</protein>
<dbReference type="AlphaFoldDB" id="A0A173THQ0"/>
<dbReference type="Proteomes" id="UP001156216">
    <property type="component" value="Chromosome"/>
</dbReference>
<accession>A0A173THQ0</accession>
<dbReference type="RefSeq" id="WP_008762004.1">
    <property type="nucleotide sequence ID" value="NZ_CAXSXH010000068.1"/>
</dbReference>
<organism evidence="1 3">
    <name type="scientific">Bacteroides thetaiotaomicron</name>
    <dbReference type="NCBI Taxonomy" id="818"/>
    <lineage>
        <taxon>Bacteria</taxon>
        <taxon>Pseudomonadati</taxon>
        <taxon>Bacteroidota</taxon>
        <taxon>Bacteroidia</taxon>
        <taxon>Bacteroidales</taxon>
        <taxon>Bacteroidaceae</taxon>
        <taxon>Bacteroides</taxon>
    </lineage>
</organism>
<evidence type="ECO:0000313" key="2">
    <source>
        <dbReference type="EMBL" id="UYU69372.1"/>
    </source>
</evidence>
<reference evidence="1 3" key="1">
    <citation type="submission" date="2021-06" db="EMBL/GenBank/DDBJ databases">
        <title>Interrogation of the integrated mobile genetic elements in gut-associated Bacteroides with a consensus prediction approach.</title>
        <authorList>
            <person name="Campbell D.E."/>
            <person name="Leigh J.R."/>
            <person name="Kim T."/>
            <person name="England W."/>
            <person name="Whitaker R.J."/>
            <person name="Degnan P.H."/>
        </authorList>
    </citation>
    <scope>NUCLEOTIDE SEQUENCE [LARGE SCALE GENOMIC DNA]</scope>
    <source>
        <strain evidence="2">VPI-BTDOT2</strain>
        <strain evidence="1 3">WAL8669</strain>
    </source>
</reference>
<name>A0A173THQ0_BACT4</name>
<evidence type="ECO:0000313" key="3">
    <source>
        <dbReference type="Proteomes" id="UP001156218"/>
    </source>
</evidence>
<dbReference type="EMBL" id="CP083680">
    <property type="protein sequence ID" value="UYU68581.1"/>
    <property type="molecule type" value="Genomic_DNA"/>
</dbReference>
<gene>
    <name evidence="2" type="ORF">KQP59_13745</name>
    <name evidence="1" type="ORF">KQP68_10020</name>
</gene>
<dbReference type="EMBL" id="CP083681">
    <property type="protein sequence ID" value="UYU69372.1"/>
    <property type="molecule type" value="Genomic_DNA"/>
</dbReference>
<proteinExistence type="predicted"/>
<dbReference type="Proteomes" id="UP001156218">
    <property type="component" value="Chromosome"/>
</dbReference>
<evidence type="ECO:0000313" key="1">
    <source>
        <dbReference type="EMBL" id="UYU68581.1"/>
    </source>
</evidence>